<accession>A0ABS8WL49</accession>
<evidence type="ECO:0000313" key="2">
    <source>
        <dbReference type="Proteomes" id="UP000823775"/>
    </source>
</evidence>
<sequence>MLTAVGSSPQSAARFGQDRHLNHAQVTGYSTLRKWNFQQSYSHLTASVTQSGLEPASFSDSATRSTPLRRFNETLLLQITVRNLTHQCNLTVYRKSSEKEEMGAFRAVWRIAIVICR</sequence>
<organism evidence="1 2">
    <name type="scientific">Datura stramonium</name>
    <name type="common">Jimsonweed</name>
    <name type="synonym">Common thornapple</name>
    <dbReference type="NCBI Taxonomy" id="4076"/>
    <lineage>
        <taxon>Eukaryota</taxon>
        <taxon>Viridiplantae</taxon>
        <taxon>Streptophyta</taxon>
        <taxon>Embryophyta</taxon>
        <taxon>Tracheophyta</taxon>
        <taxon>Spermatophyta</taxon>
        <taxon>Magnoliopsida</taxon>
        <taxon>eudicotyledons</taxon>
        <taxon>Gunneridae</taxon>
        <taxon>Pentapetalae</taxon>
        <taxon>asterids</taxon>
        <taxon>lamiids</taxon>
        <taxon>Solanales</taxon>
        <taxon>Solanaceae</taxon>
        <taxon>Solanoideae</taxon>
        <taxon>Datureae</taxon>
        <taxon>Datura</taxon>
    </lineage>
</organism>
<dbReference type="EMBL" id="JACEIK010007928">
    <property type="protein sequence ID" value="MCE3050821.1"/>
    <property type="molecule type" value="Genomic_DNA"/>
</dbReference>
<keyword evidence="2" id="KW-1185">Reference proteome</keyword>
<protein>
    <submittedName>
        <fullName evidence="1">Uncharacterized protein</fullName>
    </submittedName>
</protein>
<proteinExistence type="predicted"/>
<gene>
    <name evidence="1" type="ORF">HAX54_048247</name>
</gene>
<comment type="caution">
    <text evidence="1">The sequence shown here is derived from an EMBL/GenBank/DDBJ whole genome shotgun (WGS) entry which is preliminary data.</text>
</comment>
<name>A0ABS8WL49_DATST</name>
<evidence type="ECO:0000313" key="1">
    <source>
        <dbReference type="EMBL" id="MCE3050821.1"/>
    </source>
</evidence>
<reference evidence="1 2" key="1">
    <citation type="journal article" date="2021" name="BMC Genomics">
        <title>Datura genome reveals duplications of psychoactive alkaloid biosynthetic genes and high mutation rate following tissue culture.</title>
        <authorList>
            <person name="Rajewski A."/>
            <person name="Carter-House D."/>
            <person name="Stajich J."/>
            <person name="Litt A."/>
        </authorList>
    </citation>
    <scope>NUCLEOTIDE SEQUENCE [LARGE SCALE GENOMIC DNA]</scope>
    <source>
        <strain evidence="1">AR-01</strain>
    </source>
</reference>
<dbReference type="Proteomes" id="UP000823775">
    <property type="component" value="Unassembled WGS sequence"/>
</dbReference>